<evidence type="ECO:0000256" key="1">
    <source>
        <dbReference type="SAM" id="Phobius"/>
    </source>
</evidence>
<name>A0ABV4AY16_9BURK</name>
<evidence type="ECO:0000313" key="3">
    <source>
        <dbReference type="Proteomes" id="UP001562178"/>
    </source>
</evidence>
<sequence>MDTGNISAIISATAGITGVLLGNSFLTIKEWLIARNKRKKEIAFLAIIVVSKLDRFANDCLAVAHDDGTEHGVPAGDHEDEYVPTVSEPEIQPLDFNVDWKTLPPNLMYKILQIPDRRERIKNLLNNIIEYSNDFPENTEYFFTRREEYCNLGIEVSEISKQLREVAALPPSDWNRTNQLKQVANSLKKKRSAYERQIASEPPIELDI</sequence>
<dbReference type="RefSeq" id="WP_369459039.1">
    <property type="nucleotide sequence ID" value="NZ_JBGBDC010000001.1"/>
</dbReference>
<evidence type="ECO:0000313" key="2">
    <source>
        <dbReference type="EMBL" id="MEY2250104.1"/>
    </source>
</evidence>
<gene>
    <name evidence="2" type="ORF">AB7A72_03720</name>
</gene>
<keyword evidence="1" id="KW-0472">Membrane</keyword>
<proteinExistence type="predicted"/>
<accession>A0ABV4AY16</accession>
<protein>
    <submittedName>
        <fullName evidence="2">Uncharacterized protein</fullName>
    </submittedName>
</protein>
<dbReference type="Proteomes" id="UP001562178">
    <property type="component" value="Unassembled WGS sequence"/>
</dbReference>
<keyword evidence="3" id="KW-1185">Reference proteome</keyword>
<feature type="transmembrane region" description="Helical" evidence="1">
    <location>
        <begin position="6"/>
        <end position="28"/>
    </location>
</feature>
<keyword evidence="1" id="KW-0812">Transmembrane</keyword>
<comment type="caution">
    <text evidence="2">The sequence shown here is derived from an EMBL/GenBank/DDBJ whole genome shotgun (WGS) entry which is preliminary data.</text>
</comment>
<reference evidence="2 3" key="1">
    <citation type="journal article" date="2016" name="Int. J. Syst. Evol. Microbiol.">
        <title>Description of Comamonas sediminis sp. nov., isolated from lagoon sediments.</title>
        <authorList>
            <person name="Subhash Y."/>
            <person name="Bang J.J."/>
            <person name="You T.H."/>
            <person name="Lee S.S."/>
        </authorList>
    </citation>
    <scope>NUCLEOTIDE SEQUENCE [LARGE SCALE GENOMIC DNA]</scope>
    <source>
        <strain evidence="2 3">JCM 31169</strain>
    </source>
</reference>
<dbReference type="EMBL" id="JBGBDC010000001">
    <property type="protein sequence ID" value="MEY2250104.1"/>
    <property type="molecule type" value="Genomic_DNA"/>
</dbReference>
<keyword evidence="1" id="KW-1133">Transmembrane helix</keyword>
<organism evidence="2 3">
    <name type="scientific">Comamonas sediminis</name>
    <dbReference type="NCBI Taxonomy" id="1783360"/>
    <lineage>
        <taxon>Bacteria</taxon>
        <taxon>Pseudomonadati</taxon>
        <taxon>Pseudomonadota</taxon>
        <taxon>Betaproteobacteria</taxon>
        <taxon>Burkholderiales</taxon>
        <taxon>Comamonadaceae</taxon>
        <taxon>Comamonas</taxon>
    </lineage>
</organism>